<comment type="caution">
    <text evidence="8">The sequence shown here is derived from an EMBL/GenBank/DDBJ whole genome shotgun (WGS) entry which is preliminary data.</text>
</comment>
<dbReference type="PANTHER" id="PTHR30177:SF4">
    <property type="entry name" value="OSMOPROTECTANT IMPORT PERMEASE PROTEIN OSMW"/>
    <property type="match status" value="1"/>
</dbReference>
<dbReference type="InterPro" id="IPR051204">
    <property type="entry name" value="ABC_transp_perm/SBD"/>
</dbReference>
<evidence type="ECO:0000313" key="8">
    <source>
        <dbReference type="EMBL" id="MCP2349022.1"/>
    </source>
</evidence>
<evidence type="ECO:0000256" key="3">
    <source>
        <dbReference type="ARBA" id="ARBA00022692"/>
    </source>
</evidence>
<feature type="transmembrane region" description="Helical" evidence="6">
    <location>
        <begin position="20"/>
        <end position="39"/>
    </location>
</feature>
<dbReference type="InterPro" id="IPR000515">
    <property type="entry name" value="MetI-like"/>
</dbReference>
<comment type="similarity">
    <text evidence="6">Belongs to the binding-protein-dependent transport system permease family.</text>
</comment>
<gene>
    <name evidence="8" type="ORF">HD595_005144</name>
</gene>
<comment type="subcellular location">
    <subcellularLocation>
        <location evidence="6">Cell membrane</location>
        <topology evidence="6">Multi-pass membrane protein</topology>
    </subcellularLocation>
    <subcellularLocation>
        <location evidence="1">Membrane</location>
        <topology evidence="1">Multi-pass membrane protein</topology>
    </subcellularLocation>
</comment>
<keyword evidence="2 6" id="KW-0813">Transport</keyword>
<dbReference type="PROSITE" id="PS50928">
    <property type="entry name" value="ABC_TM1"/>
    <property type="match status" value="1"/>
</dbReference>
<feature type="transmembrane region" description="Helical" evidence="6">
    <location>
        <begin position="175"/>
        <end position="203"/>
    </location>
</feature>
<protein>
    <submittedName>
        <fullName evidence="8">Osmoprotectant transport system permease protein</fullName>
    </submittedName>
</protein>
<accession>A0ABT1K4T9</accession>
<evidence type="ECO:0000256" key="4">
    <source>
        <dbReference type="ARBA" id="ARBA00022989"/>
    </source>
</evidence>
<sequence>MAVETLGGAFGAATRKGRGHSFATPAVLAATLVLLYLWVSTRQLDSMEARVLSAAFIRDAALTHLTVTAVSASLVVVIAIPLGVLLTRPFARRLAPWVMAAANAGQAAPALGVLVLLSILFGIGTRIAVVTLVLHATLPVLRNTIAGIQQVDTALLEAGRGMGMSRGQILRRLELPLAVPVVMAGLRTTIVICVGIATVATFINAGGLGDIIVAGIKLQRTSILVTGGVLTAVIALALDWLAGLAEKYVRPHGI</sequence>
<dbReference type="CDD" id="cd06261">
    <property type="entry name" value="TM_PBP2"/>
    <property type="match status" value="1"/>
</dbReference>
<keyword evidence="4 6" id="KW-1133">Transmembrane helix</keyword>
<dbReference type="Proteomes" id="UP001320766">
    <property type="component" value="Unassembled WGS sequence"/>
</dbReference>
<feature type="domain" description="ABC transmembrane type-1" evidence="7">
    <location>
        <begin position="61"/>
        <end position="242"/>
    </location>
</feature>
<dbReference type="RefSeq" id="WP_253773235.1">
    <property type="nucleotide sequence ID" value="NZ_BAAAVE010000007.1"/>
</dbReference>
<keyword evidence="9" id="KW-1185">Reference proteome</keyword>
<evidence type="ECO:0000259" key="7">
    <source>
        <dbReference type="PROSITE" id="PS50928"/>
    </source>
</evidence>
<evidence type="ECO:0000313" key="9">
    <source>
        <dbReference type="Proteomes" id="UP001320766"/>
    </source>
</evidence>
<dbReference type="SUPFAM" id="SSF161098">
    <property type="entry name" value="MetI-like"/>
    <property type="match status" value="1"/>
</dbReference>
<keyword evidence="5 6" id="KW-0472">Membrane</keyword>
<evidence type="ECO:0000256" key="6">
    <source>
        <dbReference type="RuleBase" id="RU363032"/>
    </source>
</evidence>
<dbReference type="InterPro" id="IPR035906">
    <property type="entry name" value="MetI-like_sf"/>
</dbReference>
<keyword evidence="3 6" id="KW-0812">Transmembrane</keyword>
<reference evidence="8 9" key="1">
    <citation type="submission" date="2022-06" db="EMBL/GenBank/DDBJ databases">
        <title>Sequencing the genomes of 1000 actinobacteria strains.</title>
        <authorList>
            <person name="Klenk H.-P."/>
        </authorList>
    </citation>
    <scope>NUCLEOTIDE SEQUENCE [LARGE SCALE GENOMIC DNA]</scope>
    <source>
        <strain evidence="8 9">DSM 44170</strain>
    </source>
</reference>
<dbReference type="PANTHER" id="PTHR30177">
    <property type="entry name" value="GLYCINE BETAINE/L-PROLINE TRANSPORT SYSTEM PERMEASE PROTEIN PROW"/>
    <property type="match status" value="1"/>
</dbReference>
<dbReference type="EMBL" id="JAMZEC010000001">
    <property type="protein sequence ID" value="MCP2349022.1"/>
    <property type="molecule type" value="Genomic_DNA"/>
</dbReference>
<evidence type="ECO:0000256" key="5">
    <source>
        <dbReference type="ARBA" id="ARBA00023136"/>
    </source>
</evidence>
<feature type="transmembrane region" description="Helical" evidence="6">
    <location>
        <begin position="60"/>
        <end position="87"/>
    </location>
</feature>
<organism evidence="8 9">
    <name type="scientific">Nonomuraea roseoviolacea subsp. carminata</name>
    <dbReference type="NCBI Taxonomy" id="160689"/>
    <lineage>
        <taxon>Bacteria</taxon>
        <taxon>Bacillati</taxon>
        <taxon>Actinomycetota</taxon>
        <taxon>Actinomycetes</taxon>
        <taxon>Streptosporangiales</taxon>
        <taxon>Streptosporangiaceae</taxon>
        <taxon>Nonomuraea</taxon>
    </lineage>
</organism>
<feature type="transmembrane region" description="Helical" evidence="6">
    <location>
        <begin position="107"/>
        <end position="134"/>
    </location>
</feature>
<evidence type="ECO:0000256" key="2">
    <source>
        <dbReference type="ARBA" id="ARBA00022448"/>
    </source>
</evidence>
<dbReference type="Pfam" id="PF00528">
    <property type="entry name" value="BPD_transp_1"/>
    <property type="match status" value="1"/>
</dbReference>
<evidence type="ECO:0000256" key="1">
    <source>
        <dbReference type="ARBA" id="ARBA00004141"/>
    </source>
</evidence>
<dbReference type="Gene3D" id="1.10.3720.10">
    <property type="entry name" value="MetI-like"/>
    <property type="match status" value="1"/>
</dbReference>
<name>A0ABT1K4T9_9ACTN</name>
<proteinExistence type="inferred from homology"/>
<feature type="transmembrane region" description="Helical" evidence="6">
    <location>
        <begin position="223"/>
        <end position="242"/>
    </location>
</feature>